<dbReference type="Pfam" id="PF06743">
    <property type="entry name" value="FAST_1"/>
    <property type="match status" value="1"/>
</dbReference>
<dbReference type="InParanoid" id="A0A6P7YRA5"/>
<dbReference type="PROSITE" id="PS51286">
    <property type="entry name" value="RAP"/>
    <property type="match status" value="1"/>
</dbReference>
<keyword evidence="5" id="KW-0418">Kinase</keyword>
<keyword evidence="4" id="KW-1185">Reference proteome</keyword>
<evidence type="ECO:0000256" key="1">
    <source>
        <dbReference type="ARBA" id="ARBA00004173"/>
    </source>
</evidence>
<dbReference type="GO" id="GO:0044528">
    <property type="term" value="P:regulation of mitochondrial mRNA stability"/>
    <property type="evidence" value="ECO:0007669"/>
    <property type="project" value="InterPro"/>
</dbReference>
<dbReference type="GO" id="GO:0005759">
    <property type="term" value="C:mitochondrial matrix"/>
    <property type="evidence" value="ECO:0007669"/>
    <property type="project" value="TreeGrafter"/>
</dbReference>
<dbReference type="FunCoup" id="A0A6P7YRA5">
    <property type="interactions" value="1706"/>
</dbReference>
<evidence type="ECO:0000256" key="2">
    <source>
        <dbReference type="ARBA" id="ARBA00023128"/>
    </source>
</evidence>
<proteinExistence type="predicted"/>
<evidence type="ECO:0000259" key="3">
    <source>
        <dbReference type="PROSITE" id="PS51286"/>
    </source>
</evidence>
<organism evidence="4 5">
    <name type="scientific">Microcaecilia unicolor</name>
    <dbReference type="NCBI Taxonomy" id="1415580"/>
    <lineage>
        <taxon>Eukaryota</taxon>
        <taxon>Metazoa</taxon>
        <taxon>Chordata</taxon>
        <taxon>Craniata</taxon>
        <taxon>Vertebrata</taxon>
        <taxon>Euteleostomi</taxon>
        <taxon>Amphibia</taxon>
        <taxon>Gymnophiona</taxon>
        <taxon>Siphonopidae</taxon>
        <taxon>Microcaecilia</taxon>
    </lineage>
</organism>
<dbReference type="GO" id="GO:0016301">
    <property type="term" value="F:kinase activity"/>
    <property type="evidence" value="ECO:0007669"/>
    <property type="project" value="UniProtKB-KW"/>
</dbReference>
<keyword evidence="2" id="KW-0496">Mitochondrion</keyword>
<dbReference type="GO" id="GO:0003723">
    <property type="term" value="F:RNA binding"/>
    <property type="evidence" value="ECO:0007669"/>
    <property type="project" value="TreeGrafter"/>
</dbReference>
<dbReference type="CDD" id="cd23739">
    <property type="entry name" value="TBRG4-like_N"/>
    <property type="match status" value="1"/>
</dbReference>
<dbReference type="AlphaFoldDB" id="A0A6P7YRA5"/>
<dbReference type="RefSeq" id="XP_030065689.1">
    <property type="nucleotide sequence ID" value="XM_030209829.1"/>
</dbReference>
<accession>A0A6P7YRA5</accession>
<dbReference type="SMART" id="SM00952">
    <property type="entry name" value="RAP"/>
    <property type="match status" value="1"/>
</dbReference>
<dbReference type="GO" id="GO:0000963">
    <property type="term" value="P:mitochondrial RNA processing"/>
    <property type="evidence" value="ECO:0007669"/>
    <property type="project" value="TreeGrafter"/>
</dbReference>
<dbReference type="GO" id="GO:0035770">
    <property type="term" value="C:ribonucleoprotein granule"/>
    <property type="evidence" value="ECO:0007669"/>
    <property type="project" value="TreeGrafter"/>
</dbReference>
<dbReference type="InterPro" id="IPR013584">
    <property type="entry name" value="RAP"/>
</dbReference>
<dbReference type="InterPro" id="IPR010622">
    <property type="entry name" value="FAST_Leu-rich"/>
</dbReference>
<gene>
    <name evidence="5" type="primary">FASTKD2</name>
</gene>
<dbReference type="Pfam" id="PF08373">
    <property type="entry name" value="RAP"/>
    <property type="match status" value="1"/>
</dbReference>
<dbReference type="PANTHER" id="PTHR21228">
    <property type="entry name" value="FAST LEU-RICH DOMAIN-CONTAINING"/>
    <property type="match status" value="1"/>
</dbReference>
<comment type="subcellular location">
    <subcellularLocation>
        <location evidence="1">Mitochondrion</location>
    </subcellularLocation>
</comment>
<evidence type="ECO:0000313" key="5">
    <source>
        <dbReference type="RefSeq" id="XP_030065689.1"/>
    </source>
</evidence>
<dbReference type="PANTHER" id="PTHR21228:SF1">
    <property type="entry name" value="FAST KINASE DOMAIN-CONTAINING PROTEIN 2, MITOCHONDRIAL"/>
    <property type="match status" value="1"/>
</dbReference>
<dbReference type="InterPro" id="IPR050870">
    <property type="entry name" value="FAST_kinase"/>
</dbReference>
<keyword evidence="5" id="KW-0808">Transferase</keyword>
<dbReference type="KEGG" id="muo:115474383"/>
<sequence length="723" mass="83154">MMAARYIRCMRYMPIFKPVVDCSIHRSHMRTCTSCNSRQKNAQNVNANKSMLTTHTGIIDSSVRFLCQETPLSSLGDTNVKEQNSKTKVSELTQSPLAFNVSSKYPNINNLSHPIDVNIEEKQDSVYMDPLEEDDSVEEKRDVSEMPKELLQQKFSEALRKCTSPSDVLDLTMKHSLTCKQSSNCLTTMWDITKKMSEEQKCLQRRLMFEHPAFPQLCYEVMEAARKMTSQDLVYSLHALVKLRVSQRTRLIQTLVRVCQERLNGFDERALSILASCLEVMDGSKNVDTLRSGLQLLVELWIPKIMSVLSLQTMMRCIGKDAPLSLKKKLEYKALSLMDQFSLPNCQHMFTTLAKIDLLSLPILSVCSNRIIQNVNRIPFWWLIHILRSCSDLQYRNEVLFSTIANYVTSTMYMWQTKQVLLFLSAFESLGFRPPVLLDKFAEQIMQNPESLTLKDVLIILRVYSLFNHLPACQHQRFLDSLTRVLETYLPKIPATELLRAVYSYCVLGYFPQVPFNSLLQENILNELLTSDNQNIELNARLLHYIVLCLELENPAFIKPINIALGKPPPASTTTHPGVQQALHSLLGTTSMFQQNVQLPNNYYTDFQIHMDRDRRKVFPVDEVEASARPFDGHSCRVAVLCCPASSFCLDTMHPKDKLAMKIRHLKVLGYHVVLVHEQAFEKMKEEDQVEFLRRKVFSEDTASDHNLQNHQEVEIRETPPQL</sequence>
<protein>
    <submittedName>
        <fullName evidence="5">FAST kinase domain-containing protein 2, mitochondrial isoform X1</fullName>
    </submittedName>
</protein>
<reference evidence="5" key="1">
    <citation type="submission" date="2025-08" db="UniProtKB">
        <authorList>
            <consortium name="RefSeq"/>
        </authorList>
    </citation>
    <scope>IDENTIFICATION</scope>
</reference>
<feature type="domain" description="RAP" evidence="3">
    <location>
        <begin position="638"/>
        <end position="695"/>
    </location>
</feature>
<dbReference type="OrthoDB" id="9369505at2759"/>
<dbReference type="Proteomes" id="UP000515156">
    <property type="component" value="Chromosome 7"/>
</dbReference>
<dbReference type="CTD" id="22868"/>
<evidence type="ECO:0000313" key="4">
    <source>
        <dbReference type="Proteomes" id="UP000515156"/>
    </source>
</evidence>
<dbReference type="GeneID" id="115474383"/>
<name>A0A6P7YRA5_9AMPH</name>